<dbReference type="InterPro" id="IPR008266">
    <property type="entry name" value="Tyr_kinase_AS"/>
</dbReference>
<gene>
    <name evidence="11" type="ORF">CDV31_016417</name>
</gene>
<dbReference type="PANTHER" id="PTHR44167">
    <property type="entry name" value="OVARIAN-SPECIFIC SERINE/THREONINE-PROTEIN KINASE LOK-RELATED"/>
    <property type="match status" value="1"/>
</dbReference>
<dbReference type="GO" id="GO:0005737">
    <property type="term" value="C:cytoplasm"/>
    <property type="evidence" value="ECO:0007669"/>
    <property type="project" value="TreeGrafter"/>
</dbReference>
<dbReference type="PROSITE" id="PS50011">
    <property type="entry name" value="PROTEIN_KINASE_DOM"/>
    <property type="match status" value="1"/>
</dbReference>
<dbReference type="InterPro" id="IPR000719">
    <property type="entry name" value="Prot_kinase_dom"/>
</dbReference>
<evidence type="ECO:0000313" key="12">
    <source>
        <dbReference type="Proteomes" id="UP000288429"/>
    </source>
</evidence>
<reference evidence="11 12" key="1">
    <citation type="submission" date="2017-06" db="EMBL/GenBank/DDBJ databases">
        <title>Cmopartive genomic analysis of Ambrosia Fusariam Clade fungi.</title>
        <authorList>
            <person name="Stajich J.E."/>
            <person name="Carrillo J."/>
            <person name="Kijimoto T."/>
            <person name="Eskalen A."/>
            <person name="O'Donnell K."/>
            <person name="Kasson M."/>
        </authorList>
    </citation>
    <scope>NUCLEOTIDE SEQUENCE [LARGE SCALE GENOMIC DNA]</scope>
    <source>
        <strain evidence="11 12">NRRL 20438</strain>
    </source>
</reference>
<evidence type="ECO:0000256" key="3">
    <source>
        <dbReference type="ARBA" id="ARBA00012513"/>
    </source>
</evidence>
<dbReference type="AlphaFoldDB" id="A0A428S9E7"/>
<dbReference type="GO" id="GO:0005524">
    <property type="term" value="F:ATP binding"/>
    <property type="evidence" value="ECO:0007669"/>
    <property type="project" value="InterPro"/>
</dbReference>
<evidence type="ECO:0000313" key="11">
    <source>
        <dbReference type="EMBL" id="RSL86303.1"/>
    </source>
</evidence>
<sequence length="250" mass="28320">MPGGNIPAPNDSLKFKTPKTASRLKKRSSRLWGIIHVSSGNASIYFAEQSLTYLRFLGHYKPQGLKFTEADKGNLQQYIDSRSTIPLGTQARWFLQASEAIEYIHSKGVLHLDLRPENFLLYSQPNGETDLVLCDFGGSKYGDMYGGNLPDAGFYNPGLFHGEPSEAIDIFSLGSIFYNICSGHRPHQTREEDFLSYCRRVDNLFEREEFPPVDDLFAGSIIMKCWAGEYTTACLLLEDCRRLYTRSTMQ</sequence>
<dbReference type="GO" id="GO:0005634">
    <property type="term" value="C:nucleus"/>
    <property type="evidence" value="ECO:0007669"/>
    <property type="project" value="TreeGrafter"/>
</dbReference>
<comment type="catalytic activity">
    <reaction evidence="8">
        <text>L-threonyl-[protein] + ATP = O-phospho-L-threonyl-[protein] + ADP + H(+)</text>
        <dbReference type="Rhea" id="RHEA:46608"/>
        <dbReference type="Rhea" id="RHEA-COMP:11060"/>
        <dbReference type="Rhea" id="RHEA-COMP:11605"/>
        <dbReference type="ChEBI" id="CHEBI:15378"/>
        <dbReference type="ChEBI" id="CHEBI:30013"/>
        <dbReference type="ChEBI" id="CHEBI:30616"/>
        <dbReference type="ChEBI" id="CHEBI:61977"/>
        <dbReference type="ChEBI" id="CHEBI:456216"/>
        <dbReference type="EC" id="2.7.11.1"/>
    </reaction>
</comment>
<comment type="caution">
    <text evidence="11">The sequence shown here is derived from an EMBL/GenBank/DDBJ whole genome shotgun (WGS) entry which is preliminary data.</text>
</comment>
<dbReference type="Proteomes" id="UP000288429">
    <property type="component" value="Unassembled WGS sequence"/>
</dbReference>
<comment type="catalytic activity">
    <reaction evidence="9">
        <text>L-seryl-[protein] + ATP = O-phospho-L-seryl-[protein] + ADP + H(+)</text>
        <dbReference type="Rhea" id="RHEA:17989"/>
        <dbReference type="Rhea" id="RHEA-COMP:9863"/>
        <dbReference type="Rhea" id="RHEA-COMP:11604"/>
        <dbReference type="ChEBI" id="CHEBI:15378"/>
        <dbReference type="ChEBI" id="CHEBI:29999"/>
        <dbReference type="ChEBI" id="CHEBI:30616"/>
        <dbReference type="ChEBI" id="CHEBI:83421"/>
        <dbReference type="ChEBI" id="CHEBI:456216"/>
        <dbReference type="EC" id="2.7.11.1"/>
    </reaction>
</comment>
<dbReference type="InterPro" id="IPR011009">
    <property type="entry name" value="Kinase-like_dom_sf"/>
</dbReference>
<feature type="domain" description="Protein kinase" evidence="10">
    <location>
        <begin position="1"/>
        <end position="250"/>
    </location>
</feature>
<dbReference type="GO" id="GO:0044773">
    <property type="term" value="P:mitotic DNA damage checkpoint signaling"/>
    <property type="evidence" value="ECO:0007669"/>
    <property type="project" value="TreeGrafter"/>
</dbReference>
<accession>A0A428S9E7</accession>
<evidence type="ECO:0000256" key="1">
    <source>
        <dbReference type="ARBA" id="ARBA00003747"/>
    </source>
</evidence>
<dbReference type="EC" id="2.7.11.1" evidence="3"/>
<dbReference type="SUPFAM" id="SSF56112">
    <property type="entry name" value="Protein kinase-like (PK-like)"/>
    <property type="match status" value="1"/>
</dbReference>
<dbReference type="PROSITE" id="PS00109">
    <property type="entry name" value="PROTEIN_KINASE_TYR"/>
    <property type="match status" value="1"/>
</dbReference>
<evidence type="ECO:0000256" key="9">
    <source>
        <dbReference type="ARBA" id="ARBA00048679"/>
    </source>
</evidence>
<proteinExistence type="predicted"/>
<organism evidence="11 12">
    <name type="scientific">Fusarium ambrosium</name>
    <dbReference type="NCBI Taxonomy" id="131363"/>
    <lineage>
        <taxon>Eukaryota</taxon>
        <taxon>Fungi</taxon>
        <taxon>Dikarya</taxon>
        <taxon>Ascomycota</taxon>
        <taxon>Pezizomycotina</taxon>
        <taxon>Sordariomycetes</taxon>
        <taxon>Hypocreomycetidae</taxon>
        <taxon>Hypocreales</taxon>
        <taxon>Nectriaceae</taxon>
        <taxon>Fusarium</taxon>
        <taxon>Fusarium solani species complex</taxon>
    </lineage>
</organism>
<dbReference type="EMBL" id="NIZV01000534">
    <property type="protein sequence ID" value="RSL86303.1"/>
    <property type="molecule type" value="Genomic_DNA"/>
</dbReference>
<dbReference type="GO" id="GO:0004674">
    <property type="term" value="F:protein serine/threonine kinase activity"/>
    <property type="evidence" value="ECO:0007669"/>
    <property type="project" value="UniProtKB-EC"/>
</dbReference>
<dbReference type="PANTHER" id="PTHR44167:SF24">
    <property type="entry name" value="SERINE_THREONINE-PROTEIN KINASE CHK2"/>
    <property type="match status" value="1"/>
</dbReference>
<evidence type="ECO:0000256" key="6">
    <source>
        <dbReference type="ARBA" id="ARBA00030980"/>
    </source>
</evidence>
<name>A0A428S9E7_9HYPO</name>
<evidence type="ECO:0000256" key="8">
    <source>
        <dbReference type="ARBA" id="ARBA00047899"/>
    </source>
</evidence>
<keyword evidence="12" id="KW-1185">Reference proteome</keyword>
<evidence type="ECO:0000256" key="2">
    <source>
        <dbReference type="ARBA" id="ARBA00011534"/>
    </source>
</evidence>
<evidence type="ECO:0000256" key="5">
    <source>
        <dbReference type="ARBA" id="ARBA00019973"/>
    </source>
</evidence>
<protein>
    <recommendedName>
        <fullName evidence="5">EKC/KEOPS complex subunit BUD32</fullName>
        <ecNumber evidence="3">2.7.11.1</ecNumber>
    </recommendedName>
    <alternativeName>
        <fullName evidence="6 7">Atypical Serine/threonine protein kinase BUD32</fullName>
    </alternativeName>
    <alternativeName>
        <fullName evidence="4">EKC/KEOPS complex subunit bud32</fullName>
    </alternativeName>
</protein>
<evidence type="ECO:0000256" key="7">
    <source>
        <dbReference type="ARBA" id="ARBA00033194"/>
    </source>
</evidence>
<comment type="function">
    <text evidence="1">Component of the EKC/KEOPS complex that is required for the formation of a threonylcarbamoyl group on adenosine at position 37 (t(6)A37) in tRNAs that read codons beginning with adenine. The complex is probably involved in the transfer of the threonylcarbamoyl moiety of threonylcarbamoyl-AMP (TC-AMP) to the N6 group of A37. BUD32 has ATPase activity in the context of the EKC/KEOPS complex and likely plays a supporting role to the catalytic subunit KAE1. The EKC/KEOPS complex also promotes both telomere uncapping and telomere elongation. The complex is required for efficient recruitment of transcriptional coactivators.</text>
</comment>
<dbReference type="Pfam" id="PF00069">
    <property type="entry name" value="Pkinase"/>
    <property type="match status" value="1"/>
</dbReference>
<dbReference type="Gene3D" id="1.10.510.10">
    <property type="entry name" value="Transferase(Phosphotransferase) domain 1"/>
    <property type="match status" value="1"/>
</dbReference>
<comment type="subunit">
    <text evidence="2">Component of the EKC/KEOPS complex composed of at least BUD32, CGI121, GON7, KAE1 and PCC1; the whole complex dimerizes.</text>
</comment>
<dbReference type="SMART" id="SM00220">
    <property type="entry name" value="S_TKc"/>
    <property type="match status" value="1"/>
</dbReference>
<evidence type="ECO:0000256" key="4">
    <source>
        <dbReference type="ARBA" id="ARBA00013948"/>
    </source>
</evidence>
<evidence type="ECO:0000259" key="10">
    <source>
        <dbReference type="PROSITE" id="PS50011"/>
    </source>
</evidence>